<dbReference type="EMBL" id="PSNW01000004">
    <property type="protein sequence ID" value="PPE74270.1"/>
    <property type="molecule type" value="Genomic_DNA"/>
</dbReference>
<feature type="region of interest" description="Disordered" evidence="1">
    <location>
        <begin position="164"/>
        <end position="188"/>
    </location>
</feature>
<dbReference type="RefSeq" id="WP_104230158.1">
    <property type="nucleotide sequence ID" value="NZ_PSNW01000004.1"/>
</dbReference>
<accession>A0A2S5TH15</accession>
<reference evidence="2 3" key="1">
    <citation type="submission" date="2018-02" db="EMBL/GenBank/DDBJ databases">
        <title>Genome sequencing of Solimonas sp. HR-BB.</title>
        <authorList>
            <person name="Lee Y."/>
            <person name="Jeon C.O."/>
        </authorList>
    </citation>
    <scope>NUCLEOTIDE SEQUENCE [LARGE SCALE GENOMIC DNA]</scope>
    <source>
        <strain evidence="2 3">HR-BB</strain>
    </source>
</reference>
<dbReference type="AlphaFoldDB" id="A0A2S5TH15"/>
<organism evidence="2 3">
    <name type="scientific">Solimonas fluminis</name>
    <dbReference type="NCBI Taxonomy" id="2086571"/>
    <lineage>
        <taxon>Bacteria</taxon>
        <taxon>Pseudomonadati</taxon>
        <taxon>Pseudomonadota</taxon>
        <taxon>Gammaproteobacteria</taxon>
        <taxon>Nevskiales</taxon>
        <taxon>Nevskiaceae</taxon>
        <taxon>Solimonas</taxon>
    </lineage>
</organism>
<comment type="caution">
    <text evidence="2">The sequence shown here is derived from an EMBL/GenBank/DDBJ whole genome shotgun (WGS) entry which is preliminary data.</text>
</comment>
<evidence type="ECO:0000313" key="2">
    <source>
        <dbReference type="EMBL" id="PPE74270.1"/>
    </source>
</evidence>
<evidence type="ECO:0000256" key="1">
    <source>
        <dbReference type="SAM" id="MobiDB-lite"/>
    </source>
</evidence>
<evidence type="ECO:0000313" key="3">
    <source>
        <dbReference type="Proteomes" id="UP000238220"/>
    </source>
</evidence>
<gene>
    <name evidence="2" type="ORF">C3942_09585</name>
</gene>
<keyword evidence="3" id="KW-1185">Reference proteome</keyword>
<dbReference type="OrthoDB" id="1550572at2"/>
<protein>
    <submittedName>
        <fullName evidence="2">Uncharacterized protein</fullName>
    </submittedName>
</protein>
<name>A0A2S5TH15_9GAMM</name>
<proteinExistence type="predicted"/>
<dbReference type="Proteomes" id="UP000238220">
    <property type="component" value="Unassembled WGS sequence"/>
</dbReference>
<sequence>MTLATLITFPDFGDLAQSAFQAETPQVCSSESELGEALQRFATPAEIQAKAAECAAAGLHNYAFGLWYPSMKGRAVERRVTLDPPREGKTFRHSLAGWGLIHLHLYFPQPGKLQCRVAVNSQARARSRQDRYPDLGAVSDWDWRAVESYAFRLSRKLAAMGPTVPVIPPGSAAPEEPRPSPWRRRKGP</sequence>